<dbReference type="InterPro" id="IPR041720">
    <property type="entry name" value="FbaB-like"/>
</dbReference>
<dbReference type="NCBIfam" id="TIGR01949">
    <property type="entry name" value="ADH_synth"/>
    <property type="match status" value="1"/>
</dbReference>
<dbReference type="eggNOG" id="COG1830">
    <property type="taxonomic scope" value="Bacteria"/>
</dbReference>
<feature type="active site" description="Schiff-base intermediate with dihydroxyacetone-P" evidence="6">
    <location>
        <position position="177"/>
    </location>
</feature>
<evidence type="ECO:0000256" key="6">
    <source>
        <dbReference type="PIRSR" id="PIRSR038992-1"/>
    </source>
</evidence>
<keyword evidence="4" id="KW-0704">Schiff base</keyword>
<dbReference type="Proteomes" id="UP000014975">
    <property type="component" value="Unassembled WGS sequence"/>
</dbReference>
<dbReference type="GO" id="GO:0008652">
    <property type="term" value="P:amino acid biosynthetic process"/>
    <property type="evidence" value="ECO:0007669"/>
    <property type="project" value="UniProtKB-KW"/>
</dbReference>
<dbReference type="PIRSF" id="PIRSF038992">
    <property type="entry name" value="Aldolase_Ia"/>
    <property type="match status" value="1"/>
</dbReference>
<keyword evidence="3" id="KW-0057">Aromatic amino acid biosynthesis</keyword>
<dbReference type="HAMAP" id="MF_00960">
    <property type="entry name" value="ADH_synthase"/>
    <property type="match status" value="1"/>
</dbReference>
<dbReference type="EMBL" id="ATHI01000005">
    <property type="protein sequence ID" value="EPR35117.1"/>
    <property type="molecule type" value="Genomic_DNA"/>
</dbReference>
<comment type="caution">
    <text evidence="7">The sequence shown here is derived from an EMBL/GenBank/DDBJ whole genome shotgun (WGS) entry which is preliminary data.</text>
</comment>
<dbReference type="NCBIfam" id="NF005556">
    <property type="entry name" value="PRK07226.1"/>
    <property type="match status" value="1"/>
</dbReference>
<reference evidence="7 8" key="1">
    <citation type="journal article" date="2013" name="Genome Announc.">
        <title>Draft genome sequences for three mercury-methylating, sulfate-reducing bacteria.</title>
        <authorList>
            <person name="Brown S.D."/>
            <person name="Hurt R.A.Jr."/>
            <person name="Gilmour C.C."/>
            <person name="Elias D.A."/>
        </authorList>
    </citation>
    <scope>NUCLEOTIDE SEQUENCE [LARGE SCALE GENOMIC DNA]</scope>
    <source>
        <strain evidence="7 8">DSM 16529</strain>
    </source>
</reference>
<keyword evidence="2" id="KW-0808">Transferase</keyword>
<dbReference type="GO" id="GO:0016836">
    <property type="term" value="F:hydro-lyase activity"/>
    <property type="evidence" value="ECO:0007669"/>
    <property type="project" value="InterPro"/>
</dbReference>
<dbReference type="InterPro" id="IPR010210">
    <property type="entry name" value="ADH_synthase"/>
</dbReference>
<dbReference type="Gene3D" id="3.20.20.70">
    <property type="entry name" value="Aldolase class I"/>
    <property type="match status" value="1"/>
</dbReference>
<dbReference type="InterPro" id="IPR013785">
    <property type="entry name" value="Aldolase_TIM"/>
</dbReference>
<dbReference type="GO" id="GO:0004332">
    <property type="term" value="F:fructose-bisphosphate aldolase activity"/>
    <property type="evidence" value="ECO:0007669"/>
    <property type="project" value="InterPro"/>
</dbReference>
<dbReference type="SMART" id="SM01133">
    <property type="entry name" value="DeoC"/>
    <property type="match status" value="1"/>
</dbReference>
<evidence type="ECO:0000256" key="5">
    <source>
        <dbReference type="NCBIfam" id="TIGR01949"/>
    </source>
</evidence>
<dbReference type="InterPro" id="IPR050456">
    <property type="entry name" value="DeoC/FbaB_aldolase"/>
</dbReference>
<evidence type="ECO:0000313" key="7">
    <source>
        <dbReference type="EMBL" id="EPR35117.1"/>
    </source>
</evidence>
<dbReference type="PANTHER" id="PTHR47916">
    <property type="entry name" value="FRUCTOSE-BISPHOSPHATE ALDOLASE CLASS 1"/>
    <property type="match status" value="1"/>
</dbReference>
<dbReference type="SUPFAM" id="SSF51569">
    <property type="entry name" value="Aldolase"/>
    <property type="match status" value="1"/>
</dbReference>
<sequence length="268" mass="28632">MLLGKAVRLERILNRNTRRTVIVPMDHGVTVGPIKGMHDFKGSVDRVAEGGANAVLMHKGMPRCTHRGYGKDIGLIVHLSASTSLSPFPGAKTLVASVEDAIKLGADGVSVHVNLGDERERDMLADLGMVCSRAAEWGMPVLAMMYARGPHIVNEYDPAVVAHAARVAVELGADVVKCAYTGDMESFARVVEACCVPVVIAGGPRLDDDAALLTMAHDACLAGCAGLSIGRNVFQHDRPELLVKALSRVVHDEWDVERALEVVRSGRA</sequence>
<dbReference type="GO" id="GO:0009073">
    <property type="term" value="P:aromatic amino acid family biosynthetic process"/>
    <property type="evidence" value="ECO:0007669"/>
    <property type="project" value="UniProtKB-KW"/>
</dbReference>
<dbReference type="InterPro" id="IPR002915">
    <property type="entry name" value="DeoC/FbaB/LacD_aldolase"/>
</dbReference>
<evidence type="ECO:0000256" key="3">
    <source>
        <dbReference type="ARBA" id="ARBA00023141"/>
    </source>
</evidence>
<organism evidence="7 8">
    <name type="scientific">Alkalidesulfovibrio alkalitolerans DSM 16529</name>
    <dbReference type="NCBI Taxonomy" id="1121439"/>
    <lineage>
        <taxon>Bacteria</taxon>
        <taxon>Pseudomonadati</taxon>
        <taxon>Thermodesulfobacteriota</taxon>
        <taxon>Desulfovibrionia</taxon>
        <taxon>Desulfovibrionales</taxon>
        <taxon>Desulfovibrionaceae</taxon>
        <taxon>Alkalidesulfovibrio</taxon>
    </lineage>
</organism>
<accession>S7TD50</accession>
<evidence type="ECO:0000256" key="1">
    <source>
        <dbReference type="ARBA" id="ARBA00022605"/>
    </source>
</evidence>
<evidence type="ECO:0000256" key="2">
    <source>
        <dbReference type="ARBA" id="ARBA00022679"/>
    </source>
</evidence>
<evidence type="ECO:0000313" key="8">
    <source>
        <dbReference type="Proteomes" id="UP000014975"/>
    </source>
</evidence>
<dbReference type="GO" id="GO:0016740">
    <property type="term" value="F:transferase activity"/>
    <property type="evidence" value="ECO:0007669"/>
    <property type="project" value="UniProtKB-KW"/>
</dbReference>
<dbReference type="PANTHER" id="PTHR47916:SF1">
    <property type="entry name" value="3-HYDROXY-5-PHOSPHONOOXYPENTANE-2,4-DIONE THIOLASE"/>
    <property type="match status" value="1"/>
</dbReference>
<protein>
    <recommendedName>
        <fullName evidence="5">2-amino-3,7-dideoxy-D-threo-hept-6-ulosonate synthase</fullName>
        <ecNumber evidence="5">2.2.1.10</ecNumber>
    </recommendedName>
</protein>
<keyword evidence="1" id="KW-0028">Amino-acid biosynthesis</keyword>
<keyword evidence="8" id="KW-1185">Reference proteome</keyword>
<dbReference type="CDD" id="cd00958">
    <property type="entry name" value="DhnA"/>
    <property type="match status" value="1"/>
</dbReference>
<dbReference type="PATRIC" id="fig|1121439.3.peg.877"/>
<dbReference type="AlphaFoldDB" id="S7TD50"/>
<evidence type="ECO:0000256" key="4">
    <source>
        <dbReference type="ARBA" id="ARBA00023270"/>
    </source>
</evidence>
<dbReference type="Pfam" id="PF01791">
    <property type="entry name" value="DeoC"/>
    <property type="match status" value="1"/>
</dbReference>
<proteinExistence type="inferred from homology"/>
<dbReference type="RefSeq" id="WP_020886366.1">
    <property type="nucleotide sequence ID" value="NZ_ATHI01000005.1"/>
</dbReference>
<name>S7TD50_9BACT</name>
<dbReference type="STRING" id="1121439.dsat_2480"/>
<dbReference type="OrthoDB" id="5915071at2"/>
<feature type="active site" description="Proton donor" evidence="6">
    <location>
        <position position="146"/>
    </location>
</feature>
<dbReference type="EC" id="2.2.1.10" evidence="5"/>
<gene>
    <name evidence="7" type="ORF">dsat_2480</name>
</gene>